<dbReference type="Pfam" id="PF25917">
    <property type="entry name" value="BSH_RND"/>
    <property type="match status" value="1"/>
</dbReference>
<evidence type="ECO:0000256" key="3">
    <source>
        <dbReference type="SAM" id="Phobius"/>
    </source>
</evidence>
<feature type="domain" description="Multidrug resistance protein MdtA-like barrel-sandwich hybrid" evidence="5">
    <location>
        <begin position="95"/>
        <end position="223"/>
    </location>
</feature>
<keyword evidence="3" id="KW-0812">Transmembrane</keyword>
<dbReference type="InterPro" id="IPR006143">
    <property type="entry name" value="RND_pump_MFP"/>
</dbReference>
<evidence type="ECO:0000259" key="5">
    <source>
        <dbReference type="Pfam" id="PF25917"/>
    </source>
</evidence>
<name>A0A059FID3_9PROT</name>
<dbReference type="Gene3D" id="1.10.287.470">
    <property type="entry name" value="Helix hairpin bin"/>
    <property type="match status" value="1"/>
</dbReference>
<dbReference type="PATRIC" id="fig|1280952.3.peg.836"/>
<comment type="caution">
    <text evidence="6">The sequence shown here is derived from an EMBL/GenBank/DDBJ whole genome shotgun (WGS) entry which is preliminary data.</text>
</comment>
<dbReference type="GO" id="GO:1990281">
    <property type="term" value="C:efflux pump complex"/>
    <property type="evidence" value="ECO:0007669"/>
    <property type="project" value="TreeGrafter"/>
</dbReference>
<gene>
    <name evidence="6" type="ORF">HJA_04221</name>
</gene>
<keyword evidence="3" id="KW-1133">Transmembrane helix</keyword>
<dbReference type="Gene3D" id="2.40.420.20">
    <property type="match status" value="1"/>
</dbReference>
<dbReference type="InterPro" id="IPR058625">
    <property type="entry name" value="MdtA-like_BSH"/>
</dbReference>
<evidence type="ECO:0000256" key="1">
    <source>
        <dbReference type="ARBA" id="ARBA00009477"/>
    </source>
</evidence>
<accession>A0A059FID3</accession>
<protein>
    <submittedName>
        <fullName evidence="6">RND family efflux transporter MFP subunit</fullName>
    </submittedName>
</protein>
<evidence type="ECO:0000313" key="7">
    <source>
        <dbReference type="Proteomes" id="UP000024816"/>
    </source>
</evidence>
<dbReference type="Gene3D" id="2.40.50.100">
    <property type="match status" value="1"/>
</dbReference>
<keyword evidence="7" id="KW-1185">Reference proteome</keyword>
<feature type="coiled-coil region" evidence="2">
    <location>
        <begin position="165"/>
        <end position="192"/>
    </location>
</feature>
<sequence length="393" mass="41700">MTNPHPYEGNEVREKKPTVLKGLVFLLLLIATGAGLFFAATRLRSAEGPKVAHEAPAPLTVAVVTVEPTDAFDLKESYTGLAEARRTSMLGFASSGRIAVIRADVGDKVKTGALLAKLDTRSLEAQLASANAQVEEARASHDLALSTVQRQRQLKLQGHVSQQRVDEAEAQANTALARVEAAKAQADTLRVQIDLAAITAPFDGVVTQRLSDEGAIAAAGQPILELVEKSHLEARLGLPAASAALLEPGKEYKLVADTGEVTARLRNVTGVIDANQRTVGAVFDIENPDSIAAGAVVRLALDRSVGEEGFWVPVKALSAASRGLWTVYVADPSGEGWSAVPRPVEMVHSDGDRAYVRGPIQPGERVIVDGLQRITPGMPVTPRESQRADLSDD</sequence>
<dbReference type="Proteomes" id="UP000024816">
    <property type="component" value="Unassembled WGS sequence"/>
</dbReference>
<reference evidence="6 7" key="1">
    <citation type="journal article" date="2014" name="Antonie Van Leeuwenhoek">
        <title>Hyphomonas beringensis sp. nov. and Hyphomonas chukchiensis sp. nov., isolated from surface seawater of the Bering Sea and Chukchi Sea.</title>
        <authorList>
            <person name="Li C."/>
            <person name="Lai Q."/>
            <person name="Li G."/>
            <person name="Dong C."/>
            <person name="Wang J."/>
            <person name="Liao Y."/>
            <person name="Shao Z."/>
        </authorList>
    </citation>
    <scope>NUCLEOTIDE SEQUENCE [LARGE SCALE GENOMIC DNA]</scope>
    <source>
        <strain evidence="6 7">VP2</strain>
    </source>
</reference>
<feature type="domain" description="Multidrug resistance protein MdtA-like alpha-helical hairpin" evidence="4">
    <location>
        <begin position="126"/>
        <end position="194"/>
    </location>
</feature>
<dbReference type="GO" id="GO:0015562">
    <property type="term" value="F:efflux transmembrane transporter activity"/>
    <property type="evidence" value="ECO:0007669"/>
    <property type="project" value="TreeGrafter"/>
</dbReference>
<dbReference type="OrthoDB" id="9813967at2"/>
<dbReference type="eggNOG" id="COG0845">
    <property type="taxonomic scope" value="Bacteria"/>
</dbReference>
<keyword evidence="3" id="KW-0472">Membrane</keyword>
<dbReference type="STRING" id="1280952.HJA_04221"/>
<keyword evidence="2" id="KW-0175">Coiled coil</keyword>
<comment type="similarity">
    <text evidence="1">Belongs to the membrane fusion protein (MFP) (TC 8.A.1) family.</text>
</comment>
<dbReference type="Gene3D" id="2.40.30.170">
    <property type="match status" value="1"/>
</dbReference>
<dbReference type="SUPFAM" id="SSF111369">
    <property type="entry name" value="HlyD-like secretion proteins"/>
    <property type="match status" value="1"/>
</dbReference>
<proteinExistence type="inferred from homology"/>
<evidence type="ECO:0000256" key="2">
    <source>
        <dbReference type="SAM" id="Coils"/>
    </source>
</evidence>
<dbReference type="InterPro" id="IPR058624">
    <property type="entry name" value="MdtA-like_HH"/>
</dbReference>
<evidence type="ECO:0000259" key="4">
    <source>
        <dbReference type="Pfam" id="PF25876"/>
    </source>
</evidence>
<dbReference type="NCBIfam" id="TIGR01730">
    <property type="entry name" value="RND_mfp"/>
    <property type="match status" value="1"/>
</dbReference>
<dbReference type="Pfam" id="PF25876">
    <property type="entry name" value="HH_MFP_RND"/>
    <property type="match status" value="1"/>
</dbReference>
<dbReference type="AlphaFoldDB" id="A0A059FID3"/>
<organism evidence="6 7">
    <name type="scientific">Hyphomonas jannaschiana VP2</name>
    <dbReference type="NCBI Taxonomy" id="1280952"/>
    <lineage>
        <taxon>Bacteria</taxon>
        <taxon>Pseudomonadati</taxon>
        <taxon>Pseudomonadota</taxon>
        <taxon>Alphaproteobacteria</taxon>
        <taxon>Hyphomonadales</taxon>
        <taxon>Hyphomonadaceae</taxon>
        <taxon>Hyphomonas</taxon>
    </lineage>
</organism>
<dbReference type="EMBL" id="ARYJ01000002">
    <property type="protein sequence ID" value="KCZ90405.1"/>
    <property type="molecule type" value="Genomic_DNA"/>
</dbReference>
<dbReference type="PANTHER" id="PTHR30469">
    <property type="entry name" value="MULTIDRUG RESISTANCE PROTEIN MDTA"/>
    <property type="match status" value="1"/>
</dbReference>
<evidence type="ECO:0000313" key="6">
    <source>
        <dbReference type="EMBL" id="KCZ90405.1"/>
    </source>
</evidence>
<dbReference type="PANTHER" id="PTHR30469:SF15">
    <property type="entry name" value="HLYD FAMILY OF SECRETION PROTEINS"/>
    <property type="match status" value="1"/>
</dbReference>
<feature type="transmembrane region" description="Helical" evidence="3">
    <location>
        <begin position="20"/>
        <end position="40"/>
    </location>
</feature>
<dbReference type="RefSeq" id="WP_035578579.1">
    <property type="nucleotide sequence ID" value="NZ_ARYJ01000002.1"/>
</dbReference>